<dbReference type="EMBL" id="JAVRHS010000013">
    <property type="protein sequence ID" value="MDT0576958.1"/>
    <property type="molecule type" value="Genomic_DNA"/>
</dbReference>
<comment type="caution">
    <text evidence="1">The sequence shown here is derived from an EMBL/GenBank/DDBJ whole genome shotgun (WGS) entry which is preliminary data.</text>
</comment>
<evidence type="ECO:0000313" key="2">
    <source>
        <dbReference type="Proteomes" id="UP001259803"/>
    </source>
</evidence>
<accession>A0ABU2ZK29</accession>
<sequence>MSDRPGNWPAIPYSQWKETCTSLHLWTQIVGKYRVAHVPWRNHSWHVTLHVTSRGLTTGPVFDGDNPITLTFDFKDHRLVGETPDAVKSFALEPMSVAEFHKRTGDLVASLGGNMDIHGAPNEVPDAVPFADDTDERPYDGDAVRRFHRAMLSITKVLDKFSTSFLGKISPVHFFWGSFDLAVTRFSGRKAPRHPGGVPNLPDDVAQEAYSHEVSSAGFWPGGGGVDEAMFYSYAYPAPDGFEKQSVSPEAARFDDKLGEFVLPYQAVRTSSDPEGDLLSFLQTTYAAAAEGADWDREALECELGEPSVPRTIDN</sequence>
<reference evidence="1 2" key="1">
    <citation type="submission" date="2023-09" db="EMBL/GenBank/DDBJ databases">
        <authorList>
            <person name="Rey-Velasco X."/>
        </authorList>
    </citation>
    <scope>NUCLEOTIDE SEQUENCE [LARGE SCALE GENOMIC DNA]</scope>
    <source>
        <strain evidence="1 2">F390</strain>
    </source>
</reference>
<dbReference type="Proteomes" id="UP001259803">
    <property type="component" value="Unassembled WGS sequence"/>
</dbReference>
<gene>
    <name evidence="1" type="ORF">RM533_12345</name>
</gene>
<dbReference type="Pfam" id="PF19459">
    <property type="entry name" value="DUF5996"/>
    <property type="match status" value="1"/>
</dbReference>
<protein>
    <submittedName>
        <fullName evidence="1">DUF5996 family protein</fullName>
    </submittedName>
</protein>
<organism evidence="1 2">
    <name type="scientific">Croceicoccus esteveae</name>
    <dbReference type="NCBI Taxonomy" id="3075597"/>
    <lineage>
        <taxon>Bacteria</taxon>
        <taxon>Pseudomonadati</taxon>
        <taxon>Pseudomonadota</taxon>
        <taxon>Alphaproteobacteria</taxon>
        <taxon>Sphingomonadales</taxon>
        <taxon>Erythrobacteraceae</taxon>
        <taxon>Croceicoccus</taxon>
    </lineage>
</organism>
<proteinExistence type="predicted"/>
<dbReference type="RefSeq" id="WP_311341529.1">
    <property type="nucleotide sequence ID" value="NZ_JAVRHS010000013.1"/>
</dbReference>
<dbReference type="InterPro" id="IPR046038">
    <property type="entry name" value="DUF5996"/>
</dbReference>
<name>A0ABU2ZK29_9SPHN</name>
<evidence type="ECO:0000313" key="1">
    <source>
        <dbReference type="EMBL" id="MDT0576958.1"/>
    </source>
</evidence>
<keyword evidence="2" id="KW-1185">Reference proteome</keyword>